<accession>A0A6S6SHD7</accession>
<dbReference type="GO" id="GO:0009307">
    <property type="term" value="P:DNA restriction-modification system"/>
    <property type="evidence" value="ECO:0007669"/>
    <property type="project" value="UniProtKB-KW"/>
</dbReference>
<evidence type="ECO:0000313" key="3">
    <source>
        <dbReference type="EMBL" id="CAA6804329.1"/>
    </source>
</evidence>
<dbReference type="InterPro" id="IPR044946">
    <property type="entry name" value="Restrct_endonuc_typeI_TRD_sf"/>
</dbReference>
<dbReference type="Gene3D" id="3.90.220.20">
    <property type="entry name" value="DNA methylase specificity domains"/>
    <property type="match status" value="1"/>
</dbReference>
<protein>
    <recommendedName>
        <fullName evidence="4">Type I restriction modification DNA specificity domain-containing protein</fullName>
    </recommendedName>
</protein>
<evidence type="ECO:0000256" key="1">
    <source>
        <dbReference type="ARBA" id="ARBA00022747"/>
    </source>
</evidence>
<proteinExistence type="predicted"/>
<dbReference type="EMBL" id="CACVAX010000011">
    <property type="protein sequence ID" value="CAA6804329.1"/>
    <property type="molecule type" value="Genomic_DNA"/>
</dbReference>
<dbReference type="SUPFAM" id="SSF116734">
    <property type="entry name" value="DNA methylase specificity domain"/>
    <property type="match status" value="1"/>
</dbReference>
<evidence type="ECO:0008006" key="4">
    <source>
        <dbReference type="Google" id="ProtNLM"/>
    </source>
</evidence>
<organism evidence="3">
    <name type="scientific">uncultured Sulfurovum sp</name>
    <dbReference type="NCBI Taxonomy" id="269237"/>
    <lineage>
        <taxon>Bacteria</taxon>
        <taxon>Pseudomonadati</taxon>
        <taxon>Campylobacterota</taxon>
        <taxon>Epsilonproteobacteria</taxon>
        <taxon>Campylobacterales</taxon>
        <taxon>Sulfurovaceae</taxon>
        <taxon>Sulfurovum</taxon>
        <taxon>environmental samples</taxon>
    </lineage>
</organism>
<reference evidence="3" key="1">
    <citation type="submission" date="2020-01" db="EMBL/GenBank/DDBJ databases">
        <authorList>
            <person name="Meier V. D."/>
            <person name="Meier V D."/>
        </authorList>
    </citation>
    <scope>NUCLEOTIDE SEQUENCE</scope>
    <source>
        <strain evidence="3">HLG_WM_MAG_04</strain>
    </source>
</reference>
<sequence length="157" mass="17583">MKLGEIADVVKGAYLFEGGKAKKTYMYKELSMLALEPVAFLDERKVIVVDATQKVSASQLTRAGDVVVSLYSPMIACYVEKAQEGYVVPHYMSIIRVKSHLRLDSRFIVHFINSVRGRRILLKTSEDFSSSRPTTLPIRALKEVELLAGANNLMENT</sequence>
<name>A0A6S6SHD7_9BACT</name>
<keyword evidence="2" id="KW-0238">DNA-binding</keyword>
<keyword evidence="1" id="KW-0680">Restriction system</keyword>
<dbReference type="AlphaFoldDB" id="A0A6S6SHD7"/>
<gene>
    <name evidence="3" type="ORF">HELGO_WM11182</name>
</gene>
<dbReference type="GO" id="GO:0003677">
    <property type="term" value="F:DNA binding"/>
    <property type="evidence" value="ECO:0007669"/>
    <property type="project" value="UniProtKB-KW"/>
</dbReference>
<evidence type="ECO:0000256" key="2">
    <source>
        <dbReference type="ARBA" id="ARBA00023125"/>
    </source>
</evidence>